<keyword evidence="1" id="KW-0175">Coiled coil</keyword>
<accession>A0ABU6MCT4</accession>
<evidence type="ECO:0000313" key="3">
    <source>
        <dbReference type="Proteomes" id="UP001341444"/>
    </source>
</evidence>
<evidence type="ECO:0000313" key="2">
    <source>
        <dbReference type="EMBL" id="MED1202480.1"/>
    </source>
</evidence>
<keyword evidence="3" id="KW-1185">Reference proteome</keyword>
<comment type="caution">
    <text evidence="2">The sequence shown here is derived from an EMBL/GenBank/DDBJ whole genome shotgun (WGS) entry which is preliminary data.</text>
</comment>
<evidence type="ECO:0000256" key="1">
    <source>
        <dbReference type="SAM" id="Coils"/>
    </source>
</evidence>
<dbReference type="Pfam" id="PF10737">
    <property type="entry name" value="GerPC"/>
    <property type="match status" value="1"/>
</dbReference>
<dbReference type="InterPro" id="IPR019673">
    <property type="entry name" value="Spore_germination_GerPC"/>
</dbReference>
<dbReference type="Proteomes" id="UP001341444">
    <property type="component" value="Unassembled WGS sequence"/>
</dbReference>
<organism evidence="2 3">
    <name type="scientific">Heyndrickxia acidicola</name>
    <dbReference type="NCBI Taxonomy" id="209389"/>
    <lineage>
        <taxon>Bacteria</taxon>
        <taxon>Bacillati</taxon>
        <taxon>Bacillota</taxon>
        <taxon>Bacilli</taxon>
        <taxon>Bacillales</taxon>
        <taxon>Bacillaceae</taxon>
        <taxon>Heyndrickxia</taxon>
    </lineage>
</organism>
<dbReference type="RefSeq" id="WP_066265676.1">
    <property type="nucleotide sequence ID" value="NZ_JARMAB010000006.1"/>
</dbReference>
<feature type="coiled-coil region" evidence="1">
    <location>
        <begin position="14"/>
        <end position="41"/>
    </location>
</feature>
<sequence>MDFRTQLNQLYEYIHYQEGKIANFEKLIEKLSNEIQTLKEKPPINVEKIEYKFDQLKIERLDGTLNIGLSPTDLGNIEDMGLPAAQAPTPPPFFNAPEFKSQAAGRIQQYLNENLKELIQDTENQLNMRLTQDYHDFIYQDLTGQIPQRVDHYIQMLSNQNLSNVTEDQISNQIFDQMKADIQQAVFMFLSKLPKTMNGGNQNGN</sequence>
<name>A0ABU6MCT4_9BACI</name>
<proteinExistence type="predicted"/>
<gene>
    <name evidence="2" type="primary">gerPC</name>
    <name evidence="2" type="ORF">P4T90_05155</name>
</gene>
<dbReference type="EMBL" id="JARMAB010000006">
    <property type="protein sequence ID" value="MED1202480.1"/>
    <property type="molecule type" value="Genomic_DNA"/>
</dbReference>
<reference evidence="2 3" key="1">
    <citation type="submission" date="2023-03" db="EMBL/GenBank/DDBJ databases">
        <title>Bacillus Genome Sequencing.</title>
        <authorList>
            <person name="Dunlap C."/>
        </authorList>
    </citation>
    <scope>NUCLEOTIDE SEQUENCE [LARGE SCALE GENOMIC DNA]</scope>
    <source>
        <strain evidence="2 3">B-23453</strain>
    </source>
</reference>
<protein>
    <submittedName>
        <fullName evidence="2">Spore germination protein GerPC</fullName>
    </submittedName>
</protein>